<feature type="transmembrane region" description="Helical" evidence="7">
    <location>
        <begin position="39"/>
        <end position="70"/>
    </location>
</feature>
<dbReference type="CDD" id="cd23112">
    <property type="entry name" value="glucose_uptake_GlcU"/>
    <property type="match status" value="1"/>
</dbReference>
<keyword evidence="9" id="KW-1185">Reference proteome</keyword>
<feature type="transmembrane region" description="Helical" evidence="7">
    <location>
        <begin position="114"/>
        <end position="135"/>
    </location>
</feature>
<sequence>MDILLALLPALAWGNILLVSVKMGGGAYSQTVGMTIGALFFATIMYAFTTPTLTLTIMIVGFISGLFWALGQVNQLKTVEKLGVSTTVTISTGMQLVATTLFGVIVFGEWSTTTTIIMGTIAIILIVIGVIFTSLDDKENAQPPGQLKKGVVTLIISTFGYLVYVIIIRWFNIDGWAAILPQAVGMFVGAVVLTSKHKPFNKYAVRNTLSGLLWGIGNLFLLLSLTRVGVAISFPLSQTGIIISTFGAILFLGEKKTKRQMIFIALGSALIIGGAVLLGMTKG</sequence>
<proteinExistence type="inferred from homology"/>
<keyword evidence="3 8" id="KW-0762">Sugar transport</keyword>
<protein>
    <submittedName>
        <fullName evidence="8">Glucose transporter GlcU</fullName>
    </submittedName>
</protein>
<gene>
    <name evidence="8" type="ORF">BAMA_07550</name>
</gene>
<reference evidence="8 9" key="1">
    <citation type="submission" date="2014-06" db="EMBL/GenBank/DDBJ databases">
        <title>Draft genome sequence of Bacillus manliponensis JCM 15802 (MCCC 1A00708).</title>
        <authorList>
            <person name="Lai Q."/>
            <person name="Liu Y."/>
            <person name="Shao Z."/>
        </authorList>
    </citation>
    <scope>NUCLEOTIDE SEQUENCE [LARGE SCALE GENOMIC DNA]</scope>
    <source>
        <strain evidence="8 9">JCM 15802</strain>
    </source>
</reference>
<dbReference type="GO" id="GO:0015144">
    <property type="term" value="F:carbohydrate transmembrane transporter activity"/>
    <property type="evidence" value="ECO:0007669"/>
    <property type="project" value="InterPro"/>
</dbReference>
<feature type="transmembrane region" description="Helical" evidence="7">
    <location>
        <begin position="261"/>
        <end position="280"/>
    </location>
</feature>
<keyword evidence="6 7" id="KW-0472">Membrane</keyword>
<keyword evidence="3 8" id="KW-0813">Transport</keyword>
<feature type="transmembrane region" description="Helical" evidence="7">
    <location>
        <begin position="147"/>
        <end position="170"/>
    </location>
</feature>
<keyword evidence="5 7" id="KW-1133">Transmembrane helix</keyword>
<evidence type="ECO:0000256" key="2">
    <source>
        <dbReference type="ARBA" id="ARBA00006117"/>
    </source>
</evidence>
<evidence type="ECO:0000256" key="4">
    <source>
        <dbReference type="ARBA" id="ARBA00022692"/>
    </source>
</evidence>
<dbReference type="Gene3D" id="1.10.3730.20">
    <property type="match status" value="2"/>
</dbReference>
<evidence type="ECO:0000256" key="3">
    <source>
        <dbReference type="ARBA" id="ARBA00022597"/>
    </source>
</evidence>
<dbReference type="GO" id="GO:0016020">
    <property type="term" value="C:membrane"/>
    <property type="evidence" value="ECO:0007669"/>
    <property type="project" value="InterPro"/>
</dbReference>
<dbReference type="EMBL" id="JOTN01000018">
    <property type="protein sequence ID" value="KEK18033.1"/>
    <property type="molecule type" value="Genomic_DNA"/>
</dbReference>
<name>A0A073K711_9BACI</name>
<comment type="caution">
    <text evidence="8">The sequence shown here is derived from an EMBL/GenBank/DDBJ whole genome shotgun (WGS) entry which is preliminary data.</text>
</comment>
<comment type="similarity">
    <text evidence="2">Belongs to the GRP transporter (TC 2.A.7.5) family.</text>
</comment>
<dbReference type="SUPFAM" id="SSF103481">
    <property type="entry name" value="Multidrug resistance efflux transporter EmrE"/>
    <property type="match status" value="2"/>
</dbReference>
<evidence type="ECO:0000256" key="5">
    <source>
        <dbReference type="ARBA" id="ARBA00022989"/>
    </source>
</evidence>
<dbReference type="Proteomes" id="UP000027822">
    <property type="component" value="Unassembled WGS sequence"/>
</dbReference>
<dbReference type="Pfam" id="PF06800">
    <property type="entry name" value="Sugar_transport"/>
    <property type="match status" value="1"/>
</dbReference>
<dbReference type="GO" id="GO:0012505">
    <property type="term" value="C:endomembrane system"/>
    <property type="evidence" value="ECO:0007669"/>
    <property type="project" value="UniProtKB-SubCell"/>
</dbReference>
<dbReference type="AlphaFoldDB" id="A0A073K711"/>
<dbReference type="InterPro" id="IPR037185">
    <property type="entry name" value="EmrE-like"/>
</dbReference>
<dbReference type="OrthoDB" id="1452595at2"/>
<feature type="transmembrane region" description="Helical" evidence="7">
    <location>
        <begin position="82"/>
        <end position="108"/>
    </location>
</feature>
<feature type="transmembrane region" description="Helical" evidence="7">
    <location>
        <begin position="232"/>
        <end position="252"/>
    </location>
</feature>
<dbReference type="RefSeq" id="WP_034641931.1">
    <property type="nucleotide sequence ID" value="NZ_CBCSJC010000018.1"/>
</dbReference>
<dbReference type="PANTHER" id="PTHR16119">
    <property type="entry name" value="TRANSMEMBRANE PROTEIN 144"/>
    <property type="match status" value="1"/>
</dbReference>
<evidence type="ECO:0000256" key="1">
    <source>
        <dbReference type="ARBA" id="ARBA00004127"/>
    </source>
</evidence>
<evidence type="ECO:0000256" key="7">
    <source>
        <dbReference type="SAM" id="Phobius"/>
    </source>
</evidence>
<organism evidence="8 9">
    <name type="scientific">Bacillus manliponensis</name>
    <dbReference type="NCBI Taxonomy" id="574376"/>
    <lineage>
        <taxon>Bacteria</taxon>
        <taxon>Bacillati</taxon>
        <taxon>Bacillota</taxon>
        <taxon>Bacilli</taxon>
        <taxon>Bacillales</taxon>
        <taxon>Bacillaceae</taxon>
        <taxon>Bacillus</taxon>
        <taxon>Bacillus cereus group</taxon>
    </lineage>
</organism>
<accession>A0A073K711</accession>
<dbReference type="PANTHER" id="PTHR16119:SF17">
    <property type="entry name" value="TRANSMEMBRANE PROTEIN 144"/>
    <property type="match status" value="1"/>
</dbReference>
<dbReference type="STRING" id="574376.BAMA_07550"/>
<dbReference type="eggNOG" id="COG4975">
    <property type="taxonomic scope" value="Bacteria"/>
</dbReference>
<dbReference type="InterPro" id="IPR010651">
    <property type="entry name" value="Sugar_transport"/>
</dbReference>
<feature type="transmembrane region" description="Helical" evidence="7">
    <location>
        <begin position="176"/>
        <end position="195"/>
    </location>
</feature>
<evidence type="ECO:0000256" key="6">
    <source>
        <dbReference type="ARBA" id="ARBA00023136"/>
    </source>
</evidence>
<comment type="subcellular location">
    <subcellularLocation>
        <location evidence="1">Endomembrane system</location>
        <topology evidence="1">Multi-pass membrane protein</topology>
    </subcellularLocation>
</comment>
<feature type="transmembrane region" description="Helical" evidence="7">
    <location>
        <begin position="207"/>
        <end position="226"/>
    </location>
</feature>
<keyword evidence="4 7" id="KW-0812">Transmembrane</keyword>
<evidence type="ECO:0000313" key="8">
    <source>
        <dbReference type="EMBL" id="KEK18033.1"/>
    </source>
</evidence>
<evidence type="ECO:0000313" key="9">
    <source>
        <dbReference type="Proteomes" id="UP000027822"/>
    </source>
</evidence>